<protein>
    <submittedName>
        <fullName evidence="3">Alpha/beta hydrolase fold protein</fullName>
    </submittedName>
</protein>
<evidence type="ECO:0000313" key="4">
    <source>
        <dbReference type="Proteomes" id="UP000006844"/>
    </source>
</evidence>
<gene>
    <name evidence="3" type="ordered locus">AciPR4_1639</name>
</gene>
<dbReference type="PANTHER" id="PTHR32268">
    <property type="entry name" value="HOMOSERINE O-ACETYLTRANSFERASE"/>
    <property type="match status" value="1"/>
</dbReference>
<dbReference type="InterPro" id="IPR008220">
    <property type="entry name" value="HAT_MetX-like"/>
</dbReference>
<dbReference type="GO" id="GO:0016787">
    <property type="term" value="F:hydrolase activity"/>
    <property type="evidence" value="ECO:0007669"/>
    <property type="project" value="UniProtKB-KW"/>
</dbReference>
<dbReference type="EMBL" id="CP002467">
    <property type="protein sequence ID" value="ADV82451.1"/>
    <property type="molecule type" value="Genomic_DNA"/>
</dbReference>
<reference evidence="3 4" key="1">
    <citation type="journal article" date="2012" name="Stand. Genomic Sci.">
        <title>Complete genome sequence of Terriglobus saanensis type strain SP1PR4(T), an Acidobacteria from tundra soil.</title>
        <authorList>
            <person name="Rawat S.R."/>
            <person name="Mannisto M.K."/>
            <person name="Starovoytov V."/>
            <person name="Goodwin L."/>
            <person name="Nolan M."/>
            <person name="Hauser L."/>
            <person name="Land M."/>
            <person name="Davenport K.W."/>
            <person name="Woyke T."/>
            <person name="Haggblom M.M."/>
        </authorList>
    </citation>
    <scope>NUCLEOTIDE SEQUENCE</scope>
    <source>
        <strain evidence="4">ATCC BAA-1853 / DSM 23119 / SP1PR4</strain>
    </source>
</reference>
<evidence type="ECO:0000256" key="1">
    <source>
        <dbReference type="ARBA" id="ARBA00022679"/>
    </source>
</evidence>
<feature type="domain" description="AB hydrolase-1" evidence="2">
    <location>
        <begin position="107"/>
        <end position="228"/>
    </location>
</feature>
<dbReference type="OrthoDB" id="9800754at2"/>
<dbReference type="Proteomes" id="UP000006844">
    <property type="component" value="Chromosome"/>
</dbReference>
<dbReference type="STRING" id="401053.AciPR4_1639"/>
<dbReference type="InterPro" id="IPR000073">
    <property type="entry name" value="AB_hydrolase_1"/>
</dbReference>
<organism evidence="3 4">
    <name type="scientific">Terriglobus saanensis (strain ATCC BAA-1853 / DSM 23119 / SP1PR4)</name>
    <dbReference type="NCBI Taxonomy" id="401053"/>
    <lineage>
        <taxon>Bacteria</taxon>
        <taxon>Pseudomonadati</taxon>
        <taxon>Acidobacteriota</taxon>
        <taxon>Terriglobia</taxon>
        <taxon>Terriglobales</taxon>
        <taxon>Acidobacteriaceae</taxon>
        <taxon>Terriglobus</taxon>
    </lineage>
</organism>
<name>E8V394_TERSS</name>
<evidence type="ECO:0000313" key="3">
    <source>
        <dbReference type="EMBL" id="ADV82451.1"/>
    </source>
</evidence>
<dbReference type="Gene3D" id="3.40.50.1820">
    <property type="entry name" value="alpha/beta hydrolase"/>
    <property type="match status" value="1"/>
</dbReference>
<dbReference type="KEGG" id="tsa:AciPR4_1639"/>
<dbReference type="GO" id="GO:0004414">
    <property type="term" value="F:homoserine O-acetyltransferase activity"/>
    <property type="evidence" value="ECO:0007669"/>
    <property type="project" value="TreeGrafter"/>
</dbReference>
<sequence length="371" mass="41549">MRRECKFILPVLIGIALSILLSGSGVSQTAAPMTELAGPHESDASFANYKFRDGETIPQLRIHYVTLGTAHRNSQGEIDNAVLVLHWTGADGRDLLVPMYRKALFDEGRPLDSRRYYLIIPDNVGHGQSSKPSDGLKARFPNYGYNDIVDLQHKLVTEILGIKHLHAILGMSMGGMNAWQWAEAYPTEIDGIMPVVCLPVKVSGRNLLWRRMVIEDIRSDPMWNNGNYTKTPQGLVHGYELVRLMIDGVPHFQATLADPTAVNQFLDQVHQQADKIDANDLLYSLKSSTDYDPEPHLSSIQTKVFALNFSDDEFNPEGLHILEHQIAKVPRAHFVVQDGSATSYGHFTMAHPELWADRVADFMRSIATPIR</sequence>
<dbReference type="HOGENOM" id="CLU_065993_0_0_0"/>
<accession>E8V394</accession>
<dbReference type="SUPFAM" id="SSF53474">
    <property type="entry name" value="alpha/beta-Hydrolases"/>
    <property type="match status" value="1"/>
</dbReference>
<dbReference type="GO" id="GO:0009092">
    <property type="term" value="P:homoserine metabolic process"/>
    <property type="evidence" value="ECO:0007669"/>
    <property type="project" value="TreeGrafter"/>
</dbReference>
<keyword evidence="1" id="KW-0808">Transferase</keyword>
<dbReference type="AlphaFoldDB" id="E8V394"/>
<dbReference type="NCBIfam" id="NF005071">
    <property type="entry name" value="PRK06489.1"/>
    <property type="match status" value="1"/>
</dbReference>
<dbReference type="RefSeq" id="WP_013568184.1">
    <property type="nucleotide sequence ID" value="NC_014963.1"/>
</dbReference>
<keyword evidence="4" id="KW-1185">Reference proteome</keyword>
<dbReference type="Pfam" id="PF00561">
    <property type="entry name" value="Abhydrolase_1"/>
    <property type="match status" value="1"/>
</dbReference>
<dbReference type="PANTHER" id="PTHR32268:SF11">
    <property type="entry name" value="HOMOSERINE O-ACETYLTRANSFERASE"/>
    <property type="match status" value="1"/>
</dbReference>
<keyword evidence="3" id="KW-0378">Hydrolase</keyword>
<dbReference type="InterPro" id="IPR029058">
    <property type="entry name" value="AB_hydrolase_fold"/>
</dbReference>
<dbReference type="eggNOG" id="COG2021">
    <property type="taxonomic scope" value="Bacteria"/>
</dbReference>
<dbReference type="GO" id="GO:0009086">
    <property type="term" value="P:methionine biosynthetic process"/>
    <property type="evidence" value="ECO:0007669"/>
    <property type="project" value="TreeGrafter"/>
</dbReference>
<evidence type="ECO:0000259" key="2">
    <source>
        <dbReference type="Pfam" id="PF00561"/>
    </source>
</evidence>
<proteinExistence type="predicted"/>